<comment type="caution">
    <text evidence="2">The sequence shown here is derived from an EMBL/GenBank/DDBJ whole genome shotgun (WGS) entry which is preliminary data.</text>
</comment>
<keyword evidence="1" id="KW-1133">Transmembrane helix</keyword>
<protein>
    <submittedName>
        <fullName evidence="2">Uncharacterized protein</fullName>
    </submittedName>
</protein>
<sequence>MPQFPFHLAAPWWAWLLITILALLAKTLIRITKAVFPTDSQHRLEWWKAYFGRREEQ</sequence>
<dbReference type="Proteomes" id="UP001501532">
    <property type="component" value="Unassembled WGS sequence"/>
</dbReference>
<proteinExistence type="predicted"/>
<keyword evidence="1" id="KW-0472">Membrane</keyword>
<name>A0ABP6M2C1_9ACTN</name>
<dbReference type="EMBL" id="BAAAUF010000076">
    <property type="protein sequence ID" value="GAA3073309.1"/>
    <property type="molecule type" value="Genomic_DNA"/>
</dbReference>
<evidence type="ECO:0000313" key="3">
    <source>
        <dbReference type="Proteomes" id="UP001501532"/>
    </source>
</evidence>
<accession>A0ABP6M2C1</accession>
<feature type="transmembrane region" description="Helical" evidence="1">
    <location>
        <begin position="12"/>
        <end position="29"/>
    </location>
</feature>
<reference evidence="3" key="1">
    <citation type="journal article" date="2019" name="Int. J. Syst. Evol. Microbiol.">
        <title>The Global Catalogue of Microorganisms (GCM) 10K type strain sequencing project: providing services to taxonomists for standard genome sequencing and annotation.</title>
        <authorList>
            <consortium name="The Broad Institute Genomics Platform"/>
            <consortium name="The Broad Institute Genome Sequencing Center for Infectious Disease"/>
            <person name="Wu L."/>
            <person name="Ma J."/>
        </authorList>
    </citation>
    <scope>NUCLEOTIDE SEQUENCE [LARGE SCALE GENOMIC DNA]</scope>
    <source>
        <strain evidence="3">JCM 9091</strain>
    </source>
</reference>
<evidence type="ECO:0000313" key="2">
    <source>
        <dbReference type="EMBL" id="GAA3073309.1"/>
    </source>
</evidence>
<keyword evidence="1" id="KW-0812">Transmembrane</keyword>
<gene>
    <name evidence="2" type="ORF">GCM10010448_65010</name>
</gene>
<keyword evidence="3" id="KW-1185">Reference proteome</keyword>
<evidence type="ECO:0000256" key="1">
    <source>
        <dbReference type="SAM" id="Phobius"/>
    </source>
</evidence>
<organism evidence="2 3">
    <name type="scientific">Streptomyces glomeratus</name>
    <dbReference type="NCBI Taxonomy" id="284452"/>
    <lineage>
        <taxon>Bacteria</taxon>
        <taxon>Bacillati</taxon>
        <taxon>Actinomycetota</taxon>
        <taxon>Actinomycetes</taxon>
        <taxon>Kitasatosporales</taxon>
        <taxon>Streptomycetaceae</taxon>
        <taxon>Streptomyces</taxon>
    </lineage>
</organism>